<dbReference type="Proteomes" id="UP000317650">
    <property type="component" value="Unassembled WGS sequence"/>
</dbReference>
<evidence type="ECO:0000313" key="2">
    <source>
        <dbReference type="Proteomes" id="UP000317650"/>
    </source>
</evidence>
<comment type="caution">
    <text evidence="1">The sequence shown here is derived from an EMBL/GenBank/DDBJ whole genome shotgun (WGS) entry which is preliminary data.</text>
</comment>
<dbReference type="EMBL" id="PYDT01002301">
    <property type="protein sequence ID" value="THU42173.1"/>
    <property type="molecule type" value="Genomic_DNA"/>
</dbReference>
<name>A0A4S8I278_MUSBA</name>
<dbReference type="STRING" id="52838.A0A4S8I278"/>
<reference evidence="1 2" key="1">
    <citation type="journal article" date="2019" name="Nat. Plants">
        <title>Genome sequencing of Musa balbisiana reveals subgenome evolution and function divergence in polyploid bananas.</title>
        <authorList>
            <person name="Yao X."/>
        </authorList>
    </citation>
    <scope>NUCLEOTIDE SEQUENCE [LARGE SCALE GENOMIC DNA]</scope>
    <source>
        <strain evidence="2">cv. DH-PKW</strain>
        <tissue evidence="1">Leaves</tissue>
    </source>
</reference>
<organism evidence="1 2">
    <name type="scientific">Musa balbisiana</name>
    <name type="common">Banana</name>
    <dbReference type="NCBI Taxonomy" id="52838"/>
    <lineage>
        <taxon>Eukaryota</taxon>
        <taxon>Viridiplantae</taxon>
        <taxon>Streptophyta</taxon>
        <taxon>Embryophyta</taxon>
        <taxon>Tracheophyta</taxon>
        <taxon>Spermatophyta</taxon>
        <taxon>Magnoliopsida</taxon>
        <taxon>Liliopsida</taxon>
        <taxon>Zingiberales</taxon>
        <taxon>Musaceae</taxon>
        <taxon>Musa</taxon>
    </lineage>
</organism>
<evidence type="ECO:0000313" key="1">
    <source>
        <dbReference type="EMBL" id="THU42173.1"/>
    </source>
</evidence>
<keyword evidence="2" id="KW-1185">Reference proteome</keyword>
<gene>
    <name evidence="1" type="ORF">C4D60_Mb00t19890</name>
</gene>
<accession>A0A4S8I278</accession>
<dbReference type="AlphaFoldDB" id="A0A4S8I278"/>
<dbReference type="Gene3D" id="3.30.310.80">
    <property type="entry name" value="Kinase associated domain 1, KA1"/>
    <property type="match status" value="1"/>
</dbReference>
<sequence length="168" mass="18848">MEFTSHINAFPADRNVFTLDLSGFFDKSCSYILLMAFSGMRPKGNRVFTSDHRIPKDCREECGIVTEMGVRFRRGMASNAEADRRSTKSAASLSLATEVFPSFTPSVCVVELRKSQGDSSLYRKCVRGFEDLGASKGSKHASVDEESLTTQARQLQVTRLFCSIRRRR</sequence>
<proteinExistence type="predicted"/>
<protein>
    <submittedName>
        <fullName evidence="1">Uncharacterized protein</fullName>
    </submittedName>
</protein>